<dbReference type="RefSeq" id="WP_013051509.1">
    <property type="nucleotide sequence ID" value="NC_014012.1"/>
</dbReference>
<dbReference type="EMBL" id="AP011177">
    <property type="protein sequence ID" value="BAJ02204.1"/>
    <property type="molecule type" value="Genomic_DNA"/>
</dbReference>
<name>D4ZKK5_SHEVD</name>
<keyword evidence="2" id="KW-1185">Reference proteome</keyword>
<proteinExistence type="predicted"/>
<evidence type="ECO:0000313" key="2">
    <source>
        <dbReference type="Proteomes" id="UP000002350"/>
    </source>
</evidence>
<dbReference type="AlphaFoldDB" id="D4ZKK5"/>
<sequence>MEFDIDPDDAQQLNRLLVIRTDREKKLRRQLTEHQRARETLYLLSQSLQDDRNKIIAKQVQQEVPQAALTPTEFVRFKLILAKDYQQERTLAQKLLSNKLKIDDLTMKMDILTVDIKKLAKAQEKLKVILDE</sequence>
<organism evidence="1 2">
    <name type="scientific">Shewanella violacea (strain JCM 10179 / CIP 106290 / LMG 19151 / DSS12)</name>
    <dbReference type="NCBI Taxonomy" id="637905"/>
    <lineage>
        <taxon>Bacteria</taxon>
        <taxon>Pseudomonadati</taxon>
        <taxon>Pseudomonadota</taxon>
        <taxon>Gammaproteobacteria</taxon>
        <taxon>Alteromonadales</taxon>
        <taxon>Shewanellaceae</taxon>
        <taxon>Shewanella</taxon>
    </lineage>
</organism>
<evidence type="ECO:0000313" key="1">
    <source>
        <dbReference type="EMBL" id="BAJ02204.1"/>
    </source>
</evidence>
<gene>
    <name evidence="1" type="ordered locus">SVI_2233</name>
</gene>
<accession>D4ZKK5</accession>
<dbReference type="KEGG" id="svo:SVI_2233"/>
<protein>
    <submittedName>
        <fullName evidence="1">Uncharacterized protein</fullName>
    </submittedName>
</protein>
<dbReference type="STRING" id="637905.SVI_2233"/>
<dbReference type="Proteomes" id="UP000002350">
    <property type="component" value="Chromosome"/>
</dbReference>
<dbReference type="HOGENOM" id="CLU_1915676_0_0_6"/>
<reference evidence="2" key="1">
    <citation type="journal article" date="2010" name="Mol. Biosyst.">
        <title>Complete genome sequence and comparative analysis of Shewanella violacea, a psychrophilic and piezophilic bacterium from deep sea floor sediments.</title>
        <authorList>
            <person name="Aono E."/>
            <person name="Baba T."/>
            <person name="Ara T."/>
            <person name="Nishi T."/>
            <person name="Nakamichi T."/>
            <person name="Inamoto E."/>
            <person name="Toyonaga H."/>
            <person name="Hasegawa M."/>
            <person name="Takai Y."/>
            <person name="Okumura Y."/>
            <person name="Baba M."/>
            <person name="Tomita M."/>
            <person name="Kato C."/>
            <person name="Oshima T."/>
            <person name="Nakasone K."/>
            <person name="Mori H."/>
        </authorList>
    </citation>
    <scope>NUCLEOTIDE SEQUENCE [LARGE SCALE GENOMIC DNA]</scope>
    <source>
        <strain evidence="2">JCM 10179 / CIP 106290 / LMG 19151 / DSS12</strain>
    </source>
</reference>